<feature type="compositionally biased region" description="Basic and acidic residues" evidence="1">
    <location>
        <begin position="1"/>
        <end position="16"/>
    </location>
</feature>
<proteinExistence type="predicted"/>
<reference evidence="2 3" key="1">
    <citation type="journal article" date="2019" name="PLoS Biol.">
        <title>Sex chromosomes control vertical transmission of feminizing Wolbachia symbionts in an isopod.</title>
        <authorList>
            <person name="Becking T."/>
            <person name="Chebbi M.A."/>
            <person name="Giraud I."/>
            <person name="Moumen B."/>
            <person name="Laverre T."/>
            <person name="Caubet Y."/>
            <person name="Peccoud J."/>
            <person name="Gilbert C."/>
            <person name="Cordaux R."/>
        </authorList>
    </citation>
    <scope>NUCLEOTIDE SEQUENCE [LARGE SCALE GENOMIC DNA]</scope>
    <source>
        <strain evidence="2">ANa2</strain>
        <tissue evidence="2">Whole body excluding digestive tract and cuticle</tissue>
    </source>
</reference>
<dbReference type="OrthoDB" id="10516403at2759"/>
<evidence type="ECO:0000313" key="3">
    <source>
        <dbReference type="Proteomes" id="UP000326759"/>
    </source>
</evidence>
<organism evidence="2 3">
    <name type="scientific">Armadillidium nasatum</name>
    <dbReference type="NCBI Taxonomy" id="96803"/>
    <lineage>
        <taxon>Eukaryota</taxon>
        <taxon>Metazoa</taxon>
        <taxon>Ecdysozoa</taxon>
        <taxon>Arthropoda</taxon>
        <taxon>Crustacea</taxon>
        <taxon>Multicrustacea</taxon>
        <taxon>Malacostraca</taxon>
        <taxon>Eumalacostraca</taxon>
        <taxon>Peracarida</taxon>
        <taxon>Isopoda</taxon>
        <taxon>Oniscidea</taxon>
        <taxon>Crinocheta</taxon>
        <taxon>Armadillidiidae</taxon>
        <taxon>Armadillidium</taxon>
    </lineage>
</organism>
<name>A0A5N5TAG7_9CRUS</name>
<dbReference type="Proteomes" id="UP000326759">
    <property type="component" value="Unassembled WGS sequence"/>
</dbReference>
<feature type="region of interest" description="Disordered" evidence="1">
    <location>
        <begin position="1"/>
        <end position="26"/>
    </location>
</feature>
<protein>
    <submittedName>
        <fullName evidence="2">Uncharacterized protein</fullName>
    </submittedName>
</protein>
<accession>A0A5N5TAG7</accession>
<evidence type="ECO:0000256" key="1">
    <source>
        <dbReference type="SAM" id="MobiDB-lite"/>
    </source>
</evidence>
<gene>
    <name evidence="2" type="ORF">Anas_01666</name>
</gene>
<dbReference type="EMBL" id="SEYY01004732">
    <property type="protein sequence ID" value="KAB7503654.1"/>
    <property type="molecule type" value="Genomic_DNA"/>
</dbReference>
<dbReference type="AlphaFoldDB" id="A0A5N5TAG7"/>
<comment type="caution">
    <text evidence="2">The sequence shown here is derived from an EMBL/GenBank/DDBJ whole genome shotgun (WGS) entry which is preliminary data.</text>
</comment>
<sequence length="118" mass="12864">MEIAGEKSHGDKRDTYSSEGTTTTEEPVVYADELSFGLSTAGGVLGGAVGGYLDTTGTATVKLIKSLENLGLLAVGQLDTFLDQQEERQKKKQEQKDEQIYFLLEKFGLGNIKIEKDM</sequence>
<evidence type="ECO:0000313" key="2">
    <source>
        <dbReference type="EMBL" id="KAB7503654.1"/>
    </source>
</evidence>
<keyword evidence="3" id="KW-1185">Reference proteome</keyword>